<gene>
    <name evidence="1" type="ORF">V1517DRAFT_195975</name>
</gene>
<keyword evidence="2" id="KW-1185">Reference proteome</keyword>
<reference evidence="2" key="1">
    <citation type="journal article" date="2024" name="Front. Bioeng. Biotechnol.">
        <title>Genome-scale model development and genomic sequencing of the oleaginous clade Lipomyces.</title>
        <authorList>
            <person name="Czajka J.J."/>
            <person name="Han Y."/>
            <person name="Kim J."/>
            <person name="Mondo S.J."/>
            <person name="Hofstad B.A."/>
            <person name="Robles A."/>
            <person name="Haridas S."/>
            <person name="Riley R."/>
            <person name="LaButti K."/>
            <person name="Pangilinan J."/>
            <person name="Andreopoulos W."/>
            <person name="Lipzen A."/>
            <person name="Yan J."/>
            <person name="Wang M."/>
            <person name="Ng V."/>
            <person name="Grigoriev I.V."/>
            <person name="Spatafora J.W."/>
            <person name="Magnuson J.K."/>
            <person name="Baker S.E."/>
            <person name="Pomraning K.R."/>
        </authorList>
    </citation>
    <scope>NUCLEOTIDE SEQUENCE [LARGE SCALE GENOMIC DNA]</scope>
    <source>
        <strain evidence="2">CBS 10300</strain>
    </source>
</reference>
<evidence type="ECO:0000313" key="1">
    <source>
        <dbReference type="EMBL" id="KAK9320795.1"/>
    </source>
</evidence>
<dbReference type="Proteomes" id="UP001489719">
    <property type="component" value="Unassembled WGS sequence"/>
</dbReference>
<accession>A0ACC3THW1</accession>
<proteinExistence type="predicted"/>
<organism evidence="1 2">
    <name type="scientific">Lipomyces orientalis</name>
    <dbReference type="NCBI Taxonomy" id="1233043"/>
    <lineage>
        <taxon>Eukaryota</taxon>
        <taxon>Fungi</taxon>
        <taxon>Dikarya</taxon>
        <taxon>Ascomycota</taxon>
        <taxon>Saccharomycotina</taxon>
        <taxon>Lipomycetes</taxon>
        <taxon>Lipomycetales</taxon>
        <taxon>Lipomycetaceae</taxon>
        <taxon>Lipomyces</taxon>
    </lineage>
</organism>
<sequence>MVSILAPPAHNGFYPSEPVTPTDYVLPPHHNLHLPYIPVGFPPPPPSYPMVMNMLSQMPPVGSQYGSKQQPQQASQYSSAWPQSYRKLPQDSFQSMTWNQQAKPMVDQDIWAARMLQRQSQKKFGFGNYEYSQSQHQPELDIHKASHYDTIATVVAPEPKTGGVSAKLDYSLDVMADFLCTMASGIMGFKNPPPQAFLKFTHQILSSTRLPGSTIILALVYLCKRCEVQTPSSYDHSAQYLLLIVSLILANKFNDDNTFTNKSWAEVTGLPIGELTRVESNWLKLINWKLNLGDADMIVWNKWNGLWVEFSIGPQEKSPVHHVDPQRHQIQTQQQSEQWYDHGHHHQDDSRYRAAYQHHINANILASLQHQYRYGELAQQPSYYPQQLQQQQQQSQSQPQPQQMQHSMVSSYNAHCNCHYCVFEPIVPMWTGPAAAAC</sequence>
<evidence type="ECO:0000313" key="2">
    <source>
        <dbReference type="Proteomes" id="UP001489719"/>
    </source>
</evidence>
<dbReference type="EMBL" id="MU970116">
    <property type="protein sequence ID" value="KAK9320795.1"/>
    <property type="molecule type" value="Genomic_DNA"/>
</dbReference>
<protein>
    <submittedName>
        <fullName evidence="1">Uncharacterized protein</fullName>
    </submittedName>
</protein>
<name>A0ACC3THW1_9ASCO</name>
<comment type="caution">
    <text evidence="1">The sequence shown here is derived from an EMBL/GenBank/DDBJ whole genome shotgun (WGS) entry which is preliminary data.</text>
</comment>